<evidence type="ECO:0008006" key="3">
    <source>
        <dbReference type="Google" id="ProtNLM"/>
    </source>
</evidence>
<accession>A0A0C1QHA5</accession>
<gene>
    <name evidence="1" type="ORF">JF50_02390</name>
</gene>
<evidence type="ECO:0000313" key="1">
    <source>
        <dbReference type="EMBL" id="KID58735.1"/>
    </source>
</evidence>
<comment type="caution">
    <text evidence="1">The sequence shown here is derived from an EMBL/GenBank/DDBJ whole genome shotgun (WGS) entry which is preliminary data.</text>
</comment>
<sequence length="172" mass="19642">MNTQQNQQQQFIELSGALTDFNAFALHGTGQVEHYYKTLSDIVGRDTVEQLLCVFQTVYECASDEQMFLTGIRQQIMGDVKLGPVARNIIKLWYTGTWYQLPRTWREAYGKSEQDKTFFVSSASYTEGLLWQAIDANPSGAKGPGYGSWSEPPRIHFDNSWQFVKQHSVQSK</sequence>
<dbReference type="RefSeq" id="WP_039607905.1">
    <property type="nucleotide sequence ID" value="NZ_JWIC01000003.1"/>
</dbReference>
<evidence type="ECO:0000313" key="2">
    <source>
        <dbReference type="Proteomes" id="UP000031327"/>
    </source>
</evidence>
<protein>
    <recommendedName>
        <fullName evidence="3">Membrane bound FAD containing D-sorbitol dehydrogenase</fullName>
    </recommendedName>
</protein>
<dbReference type="OrthoDB" id="495830at2"/>
<reference evidence="1 2" key="1">
    <citation type="submission" date="2014-12" db="EMBL/GenBank/DDBJ databases">
        <title>Draft Genome Sequence of Pseudoalteromonas luteoviolacea HI1.</title>
        <authorList>
            <person name="Asahina A.Y."/>
            <person name="Hadfield M.G."/>
        </authorList>
    </citation>
    <scope>NUCLEOTIDE SEQUENCE [LARGE SCALE GENOMIC DNA]</scope>
    <source>
        <strain evidence="1 2">HI1</strain>
    </source>
</reference>
<name>A0A0C1QHA5_9GAMM</name>
<dbReference type="AlphaFoldDB" id="A0A0C1QHA5"/>
<dbReference type="Proteomes" id="UP000031327">
    <property type="component" value="Unassembled WGS sequence"/>
</dbReference>
<proteinExistence type="predicted"/>
<organism evidence="1 2">
    <name type="scientific">Pseudoalteromonas luteoviolacea</name>
    <dbReference type="NCBI Taxonomy" id="43657"/>
    <lineage>
        <taxon>Bacteria</taxon>
        <taxon>Pseudomonadati</taxon>
        <taxon>Pseudomonadota</taxon>
        <taxon>Gammaproteobacteria</taxon>
        <taxon>Alteromonadales</taxon>
        <taxon>Pseudoalteromonadaceae</taxon>
        <taxon>Pseudoalteromonas</taxon>
    </lineage>
</organism>
<dbReference type="EMBL" id="JWIC01000003">
    <property type="protein sequence ID" value="KID58735.1"/>
    <property type="molecule type" value="Genomic_DNA"/>
</dbReference>